<proteinExistence type="predicted"/>
<dbReference type="EMBL" id="CAJVPZ010001586">
    <property type="protein sequence ID" value="CAG8495617.1"/>
    <property type="molecule type" value="Genomic_DNA"/>
</dbReference>
<organism evidence="1 2">
    <name type="scientific">Racocetra fulgida</name>
    <dbReference type="NCBI Taxonomy" id="60492"/>
    <lineage>
        <taxon>Eukaryota</taxon>
        <taxon>Fungi</taxon>
        <taxon>Fungi incertae sedis</taxon>
        <taxon>Mucoromycota</taxon>
        <taxon>Glomeromycotina</taxon>
        <taxon>Glomeromycetes</taxon>
        <taxon>Diversisporales</taxon>
        <taxon>Gigasporaceae</taxon>
        <taxon>Racocetra</taxon>
    </lineage>
</organism>
<evidence type="ECO:0000313" key="1">
    <source>
        <dbReference type="EMBL" id="CAG8495617.1"/>
    </source>
</evidence>
<dbReference type="AlphaFoldDB" id="A0A9N8ZH54"/>
<sequence>MEGIINSENISVIGSSSDSFLISETESVLRDIQNEDEPTLSGTSTIKKRKSAYSILSLYAYYDTKEAIDKTKEARANKSLIKWIVCSGISFSAFDSPYFEDFTKILNPGYNSPKRTALTTSVLEVEAANIMLKVEKELSKSKNLTSICRLPHARKVLSNCQTIISFFRNSYTAGAALREEIICSFTVLEQEPQIFDRVNSAKNLINDRQFWIDVEQLRNILGPVKRAVKNVEFRTTLLADVFVELVKMAIAIQETSVLYNNQFRRDCIAIYNKRDFLEPTIYKNHVLKKALEIWKQLGGGRTSADLLKTQMNLYRNQEHPFDDKFIATADTITNWWMSIDLKRNEDHDGTSEKDEQEDGTDLFSEEDSFSFLEELNNELMEEDTENTSDEQIDLVGENSVTLEVESFITLSSKLEYSESSNAVEEIVHGDKNFDVNDLL</sequence>
<reference evidence="1" key="1">
    <citation type="submission" date="2021-06" db="EMBL/GenBank/DDBJ databases">
        <authorList>
            <person name="Kallberg Y."/>
            <person name="Tangrot J."/>
            <person name="Rosling A."/>
        </authorList>
    </citation>
    <scope>NUCLEOTIDE SEQUENCE</scope>
    <source>
        <strain evidence="1">IN212</strain>
    </source>
</reference>
<dbReference type="OrthoDB" id="2447089at2759"/>
<accession>A0A9N8ZH54</accession>
<dbReference type="Proteomes" id="UP000789396">
    <property type="component" value="Unassembled WGS sequence"/>
</dbReference>
<name>A0A9N8ZH54_9GLOM</name>
<protein>
    <submittedName>
        <fullName evidence="1">1787_t:CDS:1</fullName>
    </submittedName>
</protein>
<keyword evidence="2" id="KW-1185">Reference proteome</keyword>
<comment type="caution">
    <text evidence="1">The sequence shown here is derived from an EMBL/GenBank/DDBJ whole genome shotgun (WGS) entry which is preliminary data.</text>
</comment>
<gene>
    <name evidence="1" type="ORF">RFULGI_LOCUS2190</name>
</gene>
<evidence type="ECO:0000313" key="2">
    <source>
        <dbReference type="Proteomes" id="UP000789396"/>
    </source>
</evidence>